<organism evidence="2 3">
    <name type="scientific">Pedobacter alpinus</name>
    <dbReference type="NCBI Taxonomy" id="1590643"/>
    <lineage>
        <taxon>Bacteria</taxon>
        <taxon>Pseudomonadati</taxon>
        <taxon>Bacteroidota</taxon>
        <taxon>Sphingobacteriia</taxon>
        <taxon>Sphingobacteriales</taxon>
        <taxon>Sphingobacteriaceae</taxon>
        <taxon>Pedobacter</taxon>
    </lineage>
</organism>
<name>A0ABW5TMR2_9SPHI</name>
<accession>A0ABW5TMR2</accession>
<dbReference type="PANTHER" id="PTHR46211:SF1">
    <property type="entry name" value="GLYCEROPHOSPHODIESTER PHOSPHODIESTERASE, CYTOPLASMIC"/>
    <property type="match status" value="1"/>
</dbReference>
<feature type="domain" description="GP-PDE" evidence="1">
    <location>
        <begin position="11"/>
        <end position="239"/>
    </location>
</feature>
<dbReference type="Pfam" id="PF03009">
    <property type="entry name" value="GDPD"/>
    <property type="match status" value="1"/>
</dbReference>
<evidence type="ECO:0000313" key="2">
    <source>
        <dbReference type="EMBL" id="MFD2730585.1"/>
    </source>
</evidence>
<gene>
    <name evidence="2" type="ORF">ACFSSE_02615</name>
</gene>
<dbReference type="PROSITE" id="PS51704">
    <property type="entry name" value="GP_PDE"/>
    <property type="match status" value="1"/>
</dbReference>
<dbReference type="RefSeq" id="WP_379040637.1">
    <property type="nucleotide sequence ID" value="NZ_JBHSKW010000005.1"/>
</dbReference>
<proteinExistence type="predicted"/>
<comment type="caution">
    <text evidence="2">The sequence shown here is derived from an EMBL/GenBank/DDBJ whole genome shotgun (WGS) entry which is preliminary data.</text>
</comment>
<dbReference type="InterPro" id="IPR017946">
    <property type="entry name" value="PLC-like_Pdiesterase_TIM-brl"/>
</dbReference>
<dbReference type="Gene3D" id="3.20.20.190">
    <property type="entry name" value="Phosphatidylinositol (PI) phosphodiesterase"/>
    <property type="match status" value="1"/>
</dbReference>
<reference evidence="3" key="1">
    <citation type="journal article" date="2019" name="Int. J. Syst. Evol. Microbiol.">
        <title>The Global Catalogue of Microorganisms (GCM) 10K type strain sequencing project: providing services to taxonomists for standard genome sequencing and annotation.</title>
        <authorList>
            <consortium name="The Broad Institute Genomics Platform"/>
            <consortium name="The Broad Institute Genome Sequencing Center for Infectious Disease"/>
            <person name="Wu L."/>
            <person name="Ma J."/>
        </authorList>
    </citation>
    <scope>NUCLEOTIDE SEQUENCE [LARGE SCALE GENOMIC DNA]</scope>
    <source>
        <strain evidence="3">KCTC 42456</strain>
    </source>
</reference>
<evidence type="ECO:0000259" key="1">
    <source>
        <dbReference type="PROSITE" id="PS51704"/>
    </source>
</evidence>
<dbReference type="InterPro" id="IPR030395">
    <property type="entry name" value="GP_PDE_dom"/>
</dbReference>
<keyword evidence="3" id="KW-1185">Reference proteome</keyword>
<dbReference type="PANTHER" id="PTHR46211">
    <property type="entry name" value="GLYCEROPHOSPHORYL DIESTER PHOSPHODIESTERASE"/>
    <property type="match status" value="1"/>
</dbReference>
<protein>
    <submittedName>
        <fullName evidence="2">Glycerophosphodiester phosphodiesterase</fullName>
    </submittedName>
</protein>
<evidence type="ECO:0000313" key="3">
    <source>
        <dbReference type="Proteomes" id="UP001597546"/>
    </source>
</evidence>
<dbReference type="Proteomes" id="UP001597546">
    <property type="component" value="Unassembled WGS sequence"/>
</dbReference>
<dbReference type="SUPFAM" id="SSF51695">
    <property type="entry name" value="PLC-like phosphodiesterases"/>
    <property type="match status" value="1"/>
</dbReference>
<sequence>MYVDEIPAVKNIIIAHRGAWKEFNLPQNSIASLQQAIKLGCFGSELDVHLTADEIIVVNHDAEFFNQHIETSNYKELLKHQLFNGENIPKLEDCIIECLKNNTTKLIIELKASEINKSRTLLLAKSIIKLVNQLKAQHIVEFISFDFDACLYIIQNLQNAKVAYLSNDKPIVQLAHLGLYAISFHYKEFLNKPEIIADAIKLRLTVKSWTVNNKQIFISLKNKGLSYITTDKPEQFLKI</sequence>
<dbReference type="PROSITE" id="PS50007">
    <property type="entry name" value="PIPLC_X_DOMAIN"/>
    <property type="match status" value="1"/>
</dbReference>
<dbReference type="EMBL" id="JBHULV010000008">
    <property type="protein sequence ID" value="MFD2730585.1"/>
    <property type="molecule type" value="Genomic_DNA"/>
</dbReference>